<protein>
    <submittedName>
        <fullName evidence="1">Uncharacterized protein</fullName>
    </submittedName>
</protein>
<dbReference type="AlphaFoldDB" id="A0A1X0RH54"/>
<feature type="non-terminal residue" evidence="1">
    <location>
        <position position="145"/>
    </location>
</feature>
<evidence type="ECO:0000313" key="1">
    <source>
        <dbReference type="EMBL" id="ORE11340.1"/>
    </source>
</evidence>
<reference evidence="1" key="1">
    <citation type="journal article" date="2016" name="Proc. Natl. Acad. Sci. U.S.A.">
        <title>Lipid metabolic changes in an early divergent fungus govern the establishment of a mutualistic symbiosis with endobacteria.</title>
        <authorList>
            <person name="Lastovetsky O.A."/>
            <person name="Gaspar M.L."/>
            <person name="Mondo S.J."/>
            <person name="LaButti K.M."/>
            <person name="Sandor L."/>
            <person name="Grigoriev I.V."/>
            <person name="Henry S.A."/>
            <person name="Pawlowska T.E."/>
        </authorList>
    </citation>
    <scope>NUCLEOTIDE SEQUENCE [LARGE SCALE GENOMIC DNA]</scope>
    <source>
        <strain evidence="1">ATCC 52814</strain>
    </source>
</reference>
<gene>
    <name evidence="1" type="ORF">BCV72DRAFT_190388</name>
</gene>
<proteinExistence type="predicted"/>
<dbReference type="EMBL" id="KV921857">
    <property type="protein sequence ID" value="ORE11340.1"/>
    <property type="molecule type" value="Genomic_DNA"/>
</dbReference>
<organism evidence="1">
    <name type="scientific">Rhizopus microsporus var. microsporus</name>
    <dbReference type="NCBI Taxonomy" id="86635"/>
    <lineage>
        <taxon>Eukaryota</taxon>
        <taxon>Fungi</taxon>
        <taxon>Fungi incertae sedis</taxon>
        <taxon>Mucoromycota</taxon>
        <taxon>Mucoromycotina</taxon>
        <taxon>Mucoromycetes</taxon>
        <taxon>Mucorales</taxon>
        <taxon>Mucorineae</taxon>
        <taxon>Rhizopodaceae</taxon>
        <taxon>Rhizopus</taxon>
    </lineage>
</organism>
<sequence length="145" mass="16263">VPSCSTASLASLQENIALLLAMISFCCSFDLHQINFQIMSLMSAYHLTLQIVSPKEAMNHRRIIKPFTAHPHENRNLCPVQSFIVLRDHQPLVSYALRASLFVHSLQPDEPLATSAAFTWLRLILCLFTGEQDISVHSTNSFLAL</sequence>
<accession>A0A1X0RH54</accession>
<dbReference type="OrthoDB" id="2288922at2759"/>
<dbReference type="Proteomes" id="UP000242414">
    <property type="component" value="Unassembled WGS sequence"/>
</dbReference>
<name>A0A1X0RH54_RHIZD</name>
<feature type="non-terminal residue" evidence="1">
    <location>
        <position position="1"/>
    </location>
</feature>
<dbReference type="VEuPathDB" id="FungiDB:BCV72DRAFT_190388"/>